<feature type="region of interest" description="Disordered" evidence="2">
    <location>
        <begin position="76"/>
        <end position="145"/>
    </location>
</feature>
<reference evidence="3 4" key="2">
    <citation type="journal article" date="2012" name="PLoS Pathog.">
        <title>Diverse lifestyles and strategies of plant pathogenesis encoded in the genomes of eighteen Dothideomycetes fungi.</title>
        <authorList>
            <person name="Ohm R.A."/>
            <person name="Feau N."/>
            <person name="Henrissat B."/>
            <person name="Schoch C.L."/>
            <person name="Horwitz B.A."/>
            <person name="Barry K.W."/>
            <person name="Condon B.J."/>
            <person name="Copeland A.C."/>
            <person name="Dhillon B."/>
            <person name="Glaser F."/>
            <person name="Hesse C.N."/>
            <person name="Kosti I."/>
            <person name="LaButti K."/>
            <person name="Lindquist E.A."/>
            <person name="Lucas S."/>
            <person name="Salamov A.A."/>
            <person name="Bradshaw R.E."/>
            <person name="Ciuffetti L."/>
            <person name="Hamelin R.C."/>
            <person name="Kema G.H.J."/>
            <person name="Lawrence C."/>
            <person name="Scott J.A."/>
            <person name="Spatafora J.W."/>
            <person name="Turgeon B.G."/>
            <person name="de Wit P.J.G.M."/>
            <person name="Zhong S."/>
            <person name="Goodwin S.B."/>
            <person name="Grigoriev I.V."/>
        </authorList>
    </citation>
    <scope>NUCLEOTIDE SEQUENCE [LARGE SCALE GENOMIC DNA]</scope>
    <source>
        <strain evidence="4">NZE10 / CBS 128990</strain>
    </source>
</reference>
<protein>
    <submittedName>
        <fullName evidence="3">Uncharacterized protein</fullName>
    </submittedName>
</protein>
<sequence>MADRPRYRTLDRRWRRLECSLHAVNSAIFECQKDLEDLEQQARRLRAELVAVQREILNDHQGYAEIMRMAHITSEPPYLPEQAHPKVTRDVRQHSLSRSSREISRRSSTSDPSQSTVTATHESDDSLTDPTDEEVIRAPEGPHGRQMLIRVAGRSSGDYVNDHVATTGKEDKQEEAKERLALVSQHSTTKEIYARSTRRALRYDASYHVDSEEDDEDEDEEGPISARQEKEKHRQKRPRIASLHSDSEKGTVARSTPIVLRHDPSYRAKNDELHNNEEDTFSVSQRKERRSQRSTGRKNSYHSPAQTAKA</sequence>
<proteinExistence type="predicted"/>
<keyword evidence="1" id="KW-0175">Coiled coil</keyword>
<evidence type="ECO:0000313" key="4">
    <source>
        <dbReference type="Proteomes" id="UP000016933"/>
    </source>
</evidence>
<gene>
    <name evidence="3" type="ORF">DOTSEDRAFT_53061</name>
</gene>
<feature type="compositionally biased region" description="Basic and acidic residues" evidence="2">
    <location>
        <begin position="260"/>
        <end position="277"/>
    </location>
</feature>
<feature type="compositionally biased region" description="Basic and acidic residues" evidence="2">
    <location>
        <begin position="83"/>
        <end position="105"/>
    </location>
</feature>
<feature type="region of interest" description="Disordered" evidence="2">
    <location>
        <begin position="209"/>
        <end position="310"/>
    </location>
</feature>
<dbReference type="Proteomes" id="UP000016933">
    <property type="component" value="Unassembled WGS sequence"/>
</dbReference>
<dbReference type="AlphaFoldDB" id="N1PMV7"/>
<evidence type="ECO:0000256" key="2">
    <source>
        <dbReference type="SAM" id="MobiDB-lite"/>
    </source>
</evidence>
<feature type="compositionally biased region" description="Basic and acidic residues" evidence="2">
    <location>
        <begin position="134"/>
        <end position="143"/>
    </location>
</feature>
<keyword evidence="4" id="KW-1185">Reference proteome</keyword>
<feature type="coiled-coil region" evidence="1">
    <location>
        <begin position="21"/>
        <end position="55"/>
    </location>
</feature>
<feature type="compositionally biased region" description="Polar residues" evidence="2">
    <location>
        <begin position="301"/>
        <end position="310"/>
    </location>
</feature>
<reference evidence="4" key="1">
    <citation type="journal article" date="2012" name="PLoS Genet.">
        <title>The genomes of the fungal plant pathogens Cladosporium fulvum and Dothistroma septosporum reveal adaptation to different hosts and lifestyles but also signatures of common ancestry.</title>
        <authorList>
            <person name="de Wit P.J.G.M."/>
            <person name="van der Burgt A."/>
            <person name="Oekmen B."/>
            <person name="Stergiopoulos I."/>
            <person name="Abd-Elsalam K.A."/>
            <person name="Aerts A.L."/>
            <person name="Bahkali A.H."/>
            <person name="Beenen H.G."/>
            <person name="Chettri P."/>
            <person name="Cox M.P."/>
            <person name="Datema E."/>
            <person name="de Vries R.P."/>
            <person name="Dhillon B."/>
            <person name="Ganley A.R."/>
            <person name="Griffiths S.A."/>
            <person name="Guo Y."/>
            <person name="Hamelin R.C."/>
            <person name="Henrissat B."/>
            <person name="Kabir M.S."/>
            <person name="Jashni M.K."/>
            <person name="Kema G."/>
            <person name="Klaubauf S."/>
            <person name="Lapidus A."/>
            <person name="Levasseur A."/>
            <person name="Lindquist E."/>
            <person name="Mehrabi R."/>
            <person name="Ohm R.A."/>
            <person name="Owen T.J."/>
            <person name="Salamov A."/>
            <person name="Schwelm A."/>
            <person name="Schijlen E."/>
            <person name="Sun H."/>
            <person name="van den Burg H.A."/>
            <person name="van Ham R.C.H.J."/>
            <person name="Zhang S."/>
            <person name="Goodwin S.B."/>
            <person name="Grigoriev I.V."/>
            <person name="Collemare J."/>
            <person name="Bradshaw R.E."/>
        </authorList>
    </citation>
    <scope>NUCLEOTIDE SEQUENCE [LARGE SCALE GENOMIC DNA]</scope>
    <source>
        <strain evidence="4">NZE10 / CBS 128990</strain>
    </source>
</reference>
<dbReference type="HOGENOM" id="CLU_897220_0_0_1"/>
<accession>N1PMV7</accession>
<evidence type="ECO:0000256" key="1">
    <source>
        <dbReference type="SAM" id="Coils"/>
    </source>
</evidence>
<evidence type="ECO:0000313" key="3">
    <source>
        <dbReference type="EMBL" id="EME43754.1"/>
    </source>
</evidence>
<feature type="compositionally biased region" description="Basic residues" evidence="2">
    <location>
        <begin position="287"/>
        <end position="300"/>
    </location>
</feature>
<dbReference type="EMBL" id="KB446539">
    <property type="protein sequence ID" value="EME43754.1"/>
    <property type="molecule type" value="Genomic_DNA"/>
</dbReference>
<feature type="compositionally biased region" description="Low complexity" evidence="2">
    <location>
        <begin position="106"/>
        <end position="116"/>
    </location>
</feature>
<name>N1PMV7_DOTSN</name>
<organism evidence="3 4">
    <name type="scientific">Dothistroma septosporum (strain NZE10 / CBS 128990)</name>
    <name type="common">Red band needle blight fungus</name>
    <name type="synonym">Mycosphaerella pini</name>
    <dbReference type="NCBI Taxonomy" id="675120"/>
    <lineage>
        <taxon>Eukaryota</taxon>
        <taxon>Fungi</taxon>
        <taxon>Dikarya</taxon>
        <taxon>Ascomycota</taxon>
        <taxon>Pezizomycotina</taxon>
        <taxon>Dothideomycetes</taxon>
        <taxon>Dothideomycetidae</taxon>
        <taxon>Mycosphaerellales</taxon>
        <taxon>Mycosphaerellaceae</taxon>
        <taxon>Dothistroma</taxon>
    </lineage>
</organism>
<feature type="compositionally biased region" description="Acidic residues" evidence="2">
    <location>
        <begin position="211"/>
        <end position="222"/>
    </location>
</feature>